<keyword evidence="2" id="KW-1185">Reference proteome</keyword>
<dbReference type="GO" id="GO:0019867">
    <property type="term" value="C:outer membrane"/>
    <property type="evidence" value="ECO:0007669"/>
    <property type="project" value="InterPro"/>
</dbReference>
<proteinExistence type="predicted"/>
<comment type="caution">
    <text evidence="1">The sequence shown here is derived from an EMBL/GenBank/DDBJ whole genome shotgun (WGS) entry which is preliminary data.</text>
</comment>
<gene>
    <name evidence="1" type="ORF">J3U88_30550</name>
</gene>
<evidence type="ECO:0000313" key="2">
    <source>
        <dbReference type="Proteomes" id="UP000664417"/>
    </source>
</evidence>
<dbReference type="GO" id="GO:0043165">
    <property type="term" value="P:Gram-negative-bacterium-type cell outer membrane assembly"/>
    <property type="evidence" value="ECO:0007669"/>
    <property type="project" value="InterPro"/>
</dbReference>
<dbReference type="InterPro" id="IPR007485">
    <property type="entry name" value="LPS_assembly_LptE"/>
</dbReference>
<evidence type="ECO:0000313" key="1">
    <source>
        <dbReference type="EMBL" id="MBO1322845.1"/>
    </source>
</evidence>
<accession>A0A8J7QI47</accession>
<organism evidence="1 2">
    <name type="scientific">Acanthopleuribacter pedis</name>
    <dbReference type="NCBI Taxonomy" id="442870"/>
    <lineage>
        <taxon>Bacteria</taxon>
        <taxon>Pseudomonadati</taxon>
        <taxon>Acidobacteriota</taxon>
        <taxon>Holophagae</taxon>
        <taxon>Acanthopleuribacterales</taxon>
        <taxon>Acanthopleuribacteraceae</taxon>
        <taxon>Acanthopleuribacter</taxon>
    </lineage>
</organism>
<dbReference type="Proteomes" id="UP000664417">
    <property type="component" value="Unassembled WGS sequence"/>
</dbReference>
<sequence>MNQTAFLKRIWIGTLLILCANCGYSLVDWSPDQFQTIDIRPVSGPMERNTLRVRMQDALITRCLAGSGLRPSDNTETDLRLTGQLLNYEENVIATDPDGRTKTIQFNFVVSFNLQDRNGKTLWSLNGYRYSDQFDVSTRQAAFRDESVFLQDEALRAVADLVVTNITLAVSEQPAPTPPAEEASNE</sequence>
<dbReference type="RefSeq" id="WP_207862817.1">
    <property type="nucleotide sequence ID" value="NZ_JAFREP010000044.1"/>
</dbReference>
<name>A0A8J7QI47_9BACT</name>
<dbReference type="Gene3D" id="3.30.160.150">
    <property type="entry name" value="Lipoprotein like domain"/>
    <property type="match status" value="1"/>
</dbReference>
<dbReference type="Pfam" id="PF04390">
    <property type="entry name" value="LptE"/>
    <property type="match status" value="1"/>
</dbReference>
<reference evidence="1" key="1">
    <citation type="submission" date="2021-03" db="EMBL/GenBank/DDBJ databases">
        <authorList>
            <person name="Wang G."/>
        </authorList>
    </citation>
    <scope>NUCLEOTIDE SEQUENCE</scope>
    <source>
        <strain evidence="1">KCTC 12899</strain>
    </source>
</reference>
<protein>
    <recommendedName>
        <fullName evidence="3">LPS-assembly lipoprotein LptE</fullName>
    </recommendedName>
</protein>
<dbReference type="EMBL" id="JAFREP010000044">
    <property type="protein sequence ID" value="MBO1322845.1"/>
    <property type="molecule type" value="Genomic_DNA"/>
</dbReference>
<dbReference type="AlphaFoldDB" id="A0A8J7QI47"/>
<evidence type="ECO:0008006" key="3">
    <source>
        <dbReference type="Google" id="ProtNLM"/>
    </source>
</evidence>